<dbReference type="Proteomes" id="UP000502508">
    <property type="component" value="Chromosome"/>
</dbReference>
<dbReference type="RefSeq" id="WP_173035679.1">
    <property type="nucleotide sequence ID" value="NZ_AP022870.1"/>
</dbReference>
<dbReference type="KEGG" id="pfla:Pflav_021490"/>
<evidence type="ECO:0000313" key="3">
    <source>
        <dbReference type="Proteomes" id="UP000502508"/>
    </source>
</evidence>
<dbReference type="EMBL" id="AP022870">
    <property type="protein sequence ID" value="BCB75739.1"/>
    <property type="molecule type" value="Genomic_DNA"/>
</dbReference>
<organism evidence="2 3">
    <name type="scientific">Phytohabitans flavus</name>
    <dbReference type="NCBI Taxonomy" id="1076124"/>
    <lineage>
        <taxon>Bacteria</taxon>
        <taxon>Bacillati</taxon>
        <taxon>Actinomycetota</taxon>
        <taxon>Actinomycetes</taxon>
        <taxon>Micromonosporales</taxon>
        <taxon>Micromonosporaceae</taxon>
    </lineage>
</organism>
<evidence type="ECO:0000256" key="1">
    <source>
        <dbReference type="SAM" id="MobiDB-lite"/>
    </source>
</evidence>
<accession>A0A6F8XPL9</accession>
<gene>
    <name evidence="2" type="ORF">Pflav_021490</name>
</gene>
<sequence>MTTARAWSRLEPVAREEKPNEGIRAEVADPLWLLARQWQLREFDAEDAGTPVWTRLAGATSGLTRFKAGGPDGTAGYEFEAGTAPLEALVEAEPPEVVAADKGFAVRAGAYLMRLMSTTTGVPAGYRAALPGAYLVAAAQVAPGQRLLARTVPDGVAAYAAFHQGLRGGGSPTLPANPPVPAGATAAVRAAAERFLDWYDNLTGATVSTPDMWRPERLEYQLSVAAPTATGEVVLAAEEYASGSLDWWSFDRVSGSLRASQGDAGGEVRDFVAAGIPTPVSYRGMPVPRWWEMEDAAVDFGAIGTTTDNTAALMLVEFATVYSNDFFLVPVPMDVGSLFRATSLVVTDTFNTRHLVRPASQSYRGDGFALFEHRHLGSAVRDSTFSLLPTVDEGHTAKPVEELWLLRDETANRFWAVESVVHAPDGTRVDRAEAFAEQVRQETAPGQTATPAADPDLPLRYFLRTQVPDHWFPLNPSDGAHMSSLLEVGLMPRLDGSEPPEPWANSSPNCASTGCTGRR</sequence>
<feature type="compositionally biased region" description="Polar residues" evidence="1">
    <location>
        <begin position="504"/>
        <end position="519"/>
    </location>
</feature>
<reference evidence="2 3" key="2">
    <citation type="submission" date="2020-03" db="EMBL/GenBank/DDBJ databases">
        <authorList>
            <person name="Ichikawa N."/>
            <person name="Kimura A."/>
            <person name="Kitahashi Y."/>
            <person name="Uohara A."/>
        </authorList>
    </citation>
    <scope>NUCLEOTIDE SEQUENCE [LARGE SCALE GENOMIC DNA]</scope>
    <source>
        <strain evidence="2 3">NBRC 107702</strain>
    </source>
</reference>
<feature type="region of interest" description="Disordered" evidence="1">
    <location>
        <begin position="497"/>
        <end position="519"/>
    </location>
</feature>
<proteinExistence type="predicted"/>
<reference evidence="2 3" key="1">
    <citation type="submission" date="2020-03" db="EMBL/GenBank/DDBJ databases">
        <title>Whole genome shotgun sequence of Phytohabitans flavus NBRC 107702.</title>
        <authorList>
            <person name="Komaki H."/>
            <person name="Tamura T."/>
        </authorList>
    </citation>
    <scope>NUCLEOTIDE SEQUENCE [LARGE SCALE GENOMIC DNA]</scope>
    <source>
        <strain evidence="2 3">NBRC 107702</strain>
    </source>
</reference>
<protein>
    <submittedName>
        <fullName evidence="2">Uncharacterized protein</fullName>
    </submittedName>
</protein>
<dbReference type="AlphaFoldDB" id="A0A6F8XPL9"/>
<name>A0A6F8XPL9_9ACTN</name>
<evidence type="ECO:0000313" key="2">
    <source>
        <dbReference type="EMBL" id="BCB75739.1"/>
    </source>
</evidence>
<keyword evidence="3" id="KW-1185">Reference proteome</keyword>